<keyword evidence="1" id="KW-0472">Membrane</keyword>
<dbReference type="Proteomes" id="UP001328107">
    <property type="component" value="Unassembled WGS sequence"/>
</dbReference>
<feature type="transmembrane region" description="Helical" evidence="1">
    <location>
        <begin position="49"/>
        <end position="77"/>
    </location>
</feature>
<protein>
    <recommendedName>
        <fullName evidence="4">G protein-coupled receptor</fullName>
    </recommendedName>
</protein>
<evidence type="ECO:0000313" key="3">
    <source>
        <dbReference type="Proteomes" id="UP001328107"/>
    </source>
</evidence>
<gene>
    <name evidence="2" type="ORF">PMAYCL1PPCAC_20925</name>
</gene>
<feature type="transmembrane region" description="Helical" evidence="1">
    <location>
        <begin position="155"/>
        <end position="179"/>
    </location>
</feature>
<feature type="non-terminal residue" evidence="2">
    <location>
        <position position="1"/>
    </location>
</feature>
<dbReference type="AlphaFoldDB" id="A0AAN5I439"/>
<dbReference type="EMBL" id="BTRK01000004">
    <property type="protein sequence ID" value="GMR50730.1"/>
    <property type="molecule type" value="Genomic_DNA"/>
</dbReference>
<keyword evidence="1" id="KW-1133">Transmembrane helix</keyword>
<reference evidence="3" key="1">
    <citation type="submission" date="2022-10" db="EMBL/GenBank/DDBJ databases">
        <title>Genome assembly of Pristionchus species.</title>
        <authorList>
            <person name="Yoshida K."/>
            <person name="Sommer R.J."/>
        </authorList>
    </citation>
    <scope>NUCLEOTIDE SEQUENCE [LARGE SCALE GENOMIC DNA]</scope>
    <source>
        <strain evidence="3">RS5460</strain>
    </source>
</reference>
<feature type="transmembrane region" description="Helical" evidence="1">
    <location>
        <begin position="12"/>
        <end position="37"/>
    </location>
</feature>
<keyword evidence="1" id="KW-0812">Transmembrane</keyword>
<dbReference type="Pfam" id="PF10318">
    <property type="entry name" value="7TM_GPCR_Srh"/>
    <property type="match status" value="1"/>
</dbReference>
<feature type="transmembrane region" description="Helical" evidence="1">
    <location>
        <begin position="89"/>
        <end position="109"/>
    </location>
</feature>
<comment type="caution">
    <text evidence="2">The sequence shown here is derived from an EMBL/GenBank/DDBJ whole genome shotgun (WGS) entry which is preliminary data.</text>
</comment>
<proteinExistence type="predicted"/>
<feature type="non-terminal residue" evidence="2">
    <location>
        <position position="270"/>
    </location>
</feature>
<keyword evidence="3" id="KW-1185">Reference proteome</keyword>
<evidence type="ECO:0008006" key="4">
    <source>
        <dbReference type="Google" id="ProtNLM"/>
    </source>
</evidence>
<sequence>FCIAVNASQGAFNCVLLVAGLWTHVLSDGYFLAIVYGPVKYAPRWLCDIIVSLAVFMVFSLWQFITAPCIVQYLLLFRKHMPNVTRVTIAYLFTLLSMGISLPYFWLFIPYPAIVGRLRQIAMRVQKLKDDDDFIVYGIGLSEDPENGNRSAIGLAFRGIAPSYALTYAVFGFTVLKIVRELGRVNTEMSITTFKLQRGFVRMQLIQGFIPLAILSVPFITFISVILSHANIGNWTLALTFSQWSLPAVQAIVYLIFLLKVEESGYYSSH</sequence>
<organism evidence="2 3">
    <name type="scientific">Pristionchus mayeri</name>
    <dbReference type="NCBI Taxonomy" id="1317129"/>
    <lineage>
        <taxon>Eukaryota</taxon>
        <taxon>Metazoa</taxon>
        <taxon>Ecdysozoa</taxon>
        <taxon>Nematoda</taxon>
        <taxon>Chromadorea</taxon>
        <taxon>Rhabditida</taxon>
        <taxon>Rhabditina</taxon>
        <taxon>Diplogasteromorpha</taxon>
        <taxon>Diplogasteroidea</taxon>
        <taxon>Neodiplogasteridae</taxon>
        <taxon>Pristionchus</taxon>
    </lineage>
</organism>
<dbReference type="InterPro" id="IPR019422">
    <property type="entry name" value="7TM_GPCR_serpentine_rcpt_Srh"/>
</dbReference>
<evidence type="ECO:0000313" key="2">
    <source>
        <dbReference type="EMBL" id="GMR50730.1"/>
    </source>
</evidence>
<feature type="transmembrane region" description="Helical" evidence="1">
    <location>
        <begin position="241"/>
        <end position="259"/>
    </location>
</feature>
<feature type="transmembrane region" description="Helical" evidence="1">
    <location>
        <begin position="205"/>
        <end position="229"/>
    </location>
</feature>
<name>A0AAN5I439_9BILA</name>
<accession>A0AAN5I439</accession>
<evidence type="ECO:0000256" key="1">
    <source>
        <dbReference type="SAM" id="Phobius"/>
    </source>
</evidence>